<proteinExistence type="predicted"/>
<evidence type="ECO:0000313" key="1">
    <source>
        <dbReference type="EMBL" id="QET04497.1"/>
    </source>
</evidence>
<accession>A0A5P2H8K6</accession>
<dbReference type="EMBL" id="CP044067">
    <property type="protein sequence ID" value="QET04497.1"/>
    <property type="molecule type" value="Genomic_DNA"/>
</dbReference>
<dbReference type="AlphaFoldDB" id="A0A5P2H8K6"/>
<dbReference type="InterPro" id="IPR009003">
    <property type="entry name" value="Peptidase_S1_PA"/>
</dbReference>
<protein>
    <recommendedName>
        <fullName evidence="3">Trypsin-like serine protease</fullName>
    </recommendedName>
</protein>
<evidence type="ECO:0008006" key="3">
    <source>
        <dbReference type="Google" id="ProtNLM"/>
    </source>
</evidence>
<evidence type="ECO:0000313" key="2">
    <source>
        <dbReference type="Proteomes" id="UP000322822"/>
    </source>
</evidence>
<dbReference type="Gene3D" id="3.30.160.280">
    <property type="match status" value="2"/>
</dbReference>
<name>A0A5P2H8K6_9BURK</name>
<dbReference type="Proteomes" id="UP000322822">
    <property type="component" value="Chromosome 2"/>
</dbReference>
<gene>
    <name evidence="1" type="ORF">FOB72_20500</name>
</gene>
<organism evidence="1 2">
    <name type="scientific">Cupriavidus pauculus</name>
    <dbReference type="NCBI Taxonomy" id="82633"/>
    <lineage>
        <taxon>Bacteria</taxon>
        <taxon>Pseudomonadati</taxon>
        <taxon>Pseudomonadota</taxon>
        <taxon>Betaproteobacteria</taxon>
        <taxon>Burkholderiales</taxon>
        <taxon>Burkholderiaceae</taxon>
        <taxon>Cupriavidus</taxon>
    </lineage>
</organism>
<dbReference type="RefSeq" id="WP_150374560.1">
    <property type="nucleotide sequence ID" value="NZ_CP044067.1"/>
</dbReference>
<dbReference type="SUPFAM" id="SSF50494">
    <property type="entry name" value="Trypsin-like serine proteases"/>
    <property type="match status" value="1"/>
</dbReference>
<dbReference type="OrthoDB" id="8992954at2"/>
<sequence>MAVAGLAASTTAFAQALDAGLAPGAGQGPAQGQGLAAQMVHWSLDHPHCAGTLVAPRVMLTAGSCAGRKTRGRTYALTDGGAARGRLVRYQGRIGPIGDIAVMLLDKPLAGKAVKGMAAVPSYAQERIALVDGAADMSDGTRLVAYGSAAAMRAPRAARAARAPYQGLRMPRRATAYLLRDARAGDSTAVGRPLIYRSVAGYRLAEPQRIDGSSPQQLFGSLVMRAFYPNRKRRSGDAVSHQRGDRELDEMVLLTAGRASDAAAGIASPLRHHDRGGGLFAVDGEQREWLVGTVLGAQLHARQSEYWPWLYATLQRYGMRAEALQLARQVLGTGRWGDNDRQGTVGDIYVYENPYTRRVEFFRLIGLDKQGRYGYFPNGGRDNAYWEHLGSELPTAAEATARIRAWQADTREAKKGEVFVRVHPTAGSIEYFRLKADVLGALSEPPVDAASNAEWEYLGANLVV</sequence>
<reference evidence="1 2" key="1">
    <citation type="submission" date="2019-09" db="EMBL/GenBank/DDBJ databases">
        <title>FDA dAtabase for Regulatory Grade micrObial Sequences (FDA-ARGOS): Supporting development and validation of Infectious Disease Dx tests.</title>
        <authorList>
            <person name="Sciortino C."/>
            <person name="Tallon L."/>
            <person name="Sadzewicz L."/>
            <person name="Vavikolanu K."/>
            <person name="Mehta A."/>
            <person name="Aluvathingal J."/>
            <person name="Nadendla S."/>
            <person name="Nandy P."/>
            <person name="Geyer C."/>
            <person name="Yan Y."/>
            <person name="Sichtig H."/>
        </authorList>
    </citation>
    <scope>NUCLEOTIDE SEQUENCE [LARGE SCALE GENOMIC DNA]</scope>
    <source>
        <strain evidence="1 2">FDAARGOS_664</strain>
    </source>
</reference>